<dbReference type="AlphaFoldDB" id="A0A1M4VCR0"/>
<organism evidence="1 2">
    <name type="scientific">Lactonifactor longoviformis DSM 17459</name>
    <dbReference type="NCBI Taxonomy" id="1122155"/>
    <lineage>
        <taxon>Bacteria</taxon>
        <taxon>Bacillati</taxon>
        <taxon>Bacillota</taxon>
        <taxon>Clostridia</taxon>
        <taxon>Eubacteriales</taxon>
        <taxon>Clostridiaceae</taxon>
        <taxon>Lactonifactor</taxon>
    </lineage>
</organism>
<accession>A0A1M4VCR0</accession>
<name>A0A1M4VCR0_9CLOT</name>
<protein>
    <submittedName>
        <fullName evidence="1">Uncharacterized protein</fullName>
    </submittedName>
</protein>
<sequence>MKLSELMIILEGKWIEKGLKPDHYIDNMTPPKELYHRIVQELKDKGIYHENDSEGAVL</sequence>
<proteinExistence type="predicted"/>
<reference evidence="1 2" key="1">
    <citation type="submission" date="2016-11" db="EMBL/GenBank/DDBJ databases">
        <authorList>
            <person name="Jaros S."/>
            <person name="Januszkiewicz K."/>
            <person name="Wedrychowicz H."/>
        </authorList>
    </citation>
    <scope>NUCLEOTIDE SEQUENCE [LARGE SCALE GENOMIC DNA]</scope>
    <source>
        <strain evidence="1 2">DSM 17459</strain>
    </source>
</reference>
<dbReference type="RefSeq" id="WP_158640982.1">
    <property type="nucleotide sequence ID" value="NZ_FQVI01000004.1"/>
</dbReference>
<dbReference type="EMBL" id="FQVI01000004">
    <property type="protein sequence ID" value="SHE66736.1"/>
    <property type="molecule type" value="Genomic_DNA"/>
</dbReference>
<keyword evidence="2" id="KW-1185">Reference proteome</keyword>
<gene>
    <name evidence="1" type="ORF">SAMN02745158_01162</name>
</gene>
<evidence type="ECO:0000313" key="1">
    <source>
        <dbReference type="EMBL" id="SHE66736.1"/>
    </source>
</evidence>
<dbReference type="Proteomes" id="UP000184245">
    <property type="component" value="Unassembled WGS sequence"/>
</dbReference>
<dbReference type="OrthoDB" id="6120799at2"/>
<evidence type="ECO:0000313" key="2">
    <source>
        <dbReference type="Proteomes" id="UP000184245"/>
    </source>
</evidence>